<protein>
    <submittedName>
        <fullName evidence="9">Sugar ABC transporter permease</fullName>
    </submittedName>
</protein>
<comment type="caution">
    <text evidence="9">The sequence shown here is derived from an EMBL/GenBank/DDBJ whole genome shotgun (WGS) entry which is preliminary data.</text>
</comment>
<evidence type="ECO:0000256" key="7">
    <source>
        <dbReference type="RuleBase" id="RU363032"/>
    </source>
</evidence>
<evidence type="ECO:0000256" key="2">
    <source>
        <dbReference type="ARBA" id="ARBA00022448"/>
    </source>
</evidence>
<dbReference type="EMBL" id="SOIZ01000061">
    <property type="protein sequence ID" value="TET64258.1"/>
    <property type="molecule type" value="Genomic_DNA"/>
</dbReference>
<feature type="transmembrane region" description="Helical" evidence="7">
    <location>
        <begin position="109"/>
        <end position="136"/>
    </location>
</feature>
<dbReference type="PROSITE" id="PS50928">
    <property type="entry name" value="ABC_TM1"/>
    <property type="match status" value="1"/>
</dbReference>
<evidence type="ECO:0000256" key="4">
    <source>
        <dbReference type="ARBA" id="ARBA00022692"/>
    </source>
</evidence>
<dbReference type="PANTHER" id="PTHR30193">
    <property type="entry name" value="ABC TRANSPORTER PERMEASE PROTEIN"/>
    <property type="match status" value="1"/>
</dbReference>
<feature type="transmembrane region" description="Helical" evidence="7">
    <location>
        <begin position="156"/>
        <end position="181"/>
    </location>
</feature>
<keyword evidence="4 7" id="KW-0812">Transmembrane</keyword>
<dbReference type="PANTHER" id="PTHR30193:SF37">
    <property type="entry name" value="INNER MEMBRANE ABC TRANSPORTER PERMEASE PROTEIN YCJO"/>
    <property type="match status" value="1"/>
</dbReference>
<evidence type="ECO:0000256" key="1">
    <source>
        <dbReference type="ARBA" id="ARBA00004651"/>
    </source>
</evidence>
<dbReference type="InterPro" id="IPR051393">
    <property type="entry name" value="ABC_transporter_permease"/>
</dbReference>
<organism evidence="9 10">
    <name type="scientific">Aerophobetes bacterium</name>
    <dbReference type="NCBI Taxonomy" id="2030807"/>
    <lineage>
        <taxon>Bacteria</taxon>
        <taxon>Candidatus Aerophobota</taxon>
    </lineage>
</organism>
<dbReference type="AlphaFoldDB" id="A0A523WB65"/>
<comment type="subcellular location">
    <subcellularLocation>
        <location evidence="1 7">Cell membrane</location>
        <topology evidence="1 7">Multi-pass membrane protein</topology>
    </subcellularLocation>
</comment>
<evidence type="ECO:0000256" key="3">
    <source>
        <dbReference type="ARBA" id="ARBA00022475"/>
    </source>
</evidence>
<dbReference type="SUPFAM" id="SSF161098">
    <property type="entry name" value="MetI-like"/>
    <property type="match status" value="1"/>
</dbReference>
<keyword evidence="6 7" id="KW-0472">Membrane</keyword>
<evidence type="ECO:0000256" key="5">
    <source>
        <dbReference type="ARBA" id="ARBA00022989"/>
    </source>
</evidence>
<evidence type="ECO:0000313" key="10">
    <source>
        <dbReference type="Proteomes" id="UP000319130"/>
    </source>
</evidence>
<proteinExistence type="inferred from homology"/>
<evidence type="ECO:0000259" key="8">
    <source>
        <dbReference type="PROSITE" id="PS50928"/>
    </source>
</evidence>
<evidence type="ECO:0000313" key="9">
    <source>
        <dbReference type="EMBL" id="TET64258.1"/>
    </source>
</evidence>
<sequence>SRVCKVIYFLPVVMCPVVIGIMWSRLLDPFGFVNQLLGRVGLERLTHPWLGEAKYALFAVVLATVWQWMAYDMVIYYAGLQDIPVELHEVASLDGASYWQRLRHVTLPLLRPVTTMIVLLNLIGGIKVFDMIFVMTGGGPNYHSEVLSTYLYSQGFTYNFMGYASAIGVIIVLLSFATAYFRLRVSYEAV</sequence>
<keyword evidence="2 7" id="KW-0813">Transport</keyword>
<accession>A0A523WB65</accession>
<dbReference type="Gene3D" id="1.10.3720.10">
    <property type="entry name" value="MetI-like"/>
    <property type="match status" value="1"/>
</dbReference>
<reference evidence="9 10" key="1">
    <citation type="submission" date="2019-03" db="EMBL/GenBank/DDBJ databases">
        <title>Metabolic potential of uncultured bacteria and archaea associated with petroleum seepage in deep-sea sediments.</title>
        <authorList>
            <person name="Dong X."/>
            <person name="Hubert C."/>
        </authorList>
    </citation>
    <scope>NUCLEOTIDE SEQUENCE [LARGE SCALE GENOMIC DNA]</scope>
    <source>
        <strain evidence="9">E29_bin52</strain>
    </source>
</reference>
<feature type="transmembrane region" description="Helical" evidence="7">
    <location>
        <begin position="7"/>
        <end position="26"/>
    </location>
</feature>
<dbReference type="Pfam" id="PF00528">
    <property type="entry name" value="BPD_transp_1"/>
    <property type="match status" value="1"/>
</dbReference>
<dbReference type="CDD" id="cd06261">
    <property type="entry name" value="TM_PBP2"/>
    <property type="match status" value="1"/>
</dbReference>
<dbReference type="InterPro" id="IPR035906">
    <property type="entry name" value="MetI-like_sf"/>
</dbReference>
<name>A0A523WB65_UNCAE</name>
<keyword evidence="5 7" id="KW-1133">Transmembrane helix</keyword>
<feature type="domain" description="ABC transmembrane type-1" evidence="8">
    <location>
        <begin position="1"/>
        <end position="182"/>
    </location>
</feature>
<dbReference type="GO" id="GO:0055085">
    <property type="term" value="P:transmembrane transport"/>
    <property type="evidence" value="ECO:0007669"/>
    <property type="project" value="InterPro"/>
</dbReference>
<gene>
    <name evidence="9" type="ORF">E3J48_01330</name>
</gene>
<dbReference type="InterPro" id="IPR000515">
    <property type="entry name" value="MetI-like"/>
</dbReference>
<feature type="non-terminal residue" evidence="9">
    <location>
        <position position="1"/>
    </location>
</feature>
<keyword evidence="3" id="KW-1003">Cell membrane</keyword>
<feature type="transmembrane region" description="Helical" evidence="7">
    <location>
        <begin position="55"/>
        <end position="78"/>
    </location>
</feature>
<evidence type="ECO:0000256" key="6">
    <source>
        <dbReference type="ARBA" id="ARBA00023136"/>
    </source>
</evidence>
<dbReference type="Proteomes" id="UP000319130">
    <property type="component" value="Unassembled WGS sequence"/>
</dbReference>
<dbReference type="GO" id="GO:0005886">
    <property type="term" value="C:plasma membrane"/>
    <property type="evidence" value="ECO:0007669"/>
    <property type="project" value="UniProtKB-SubCell"/>
</dbReference>
<comment type="similarity">
    <text evidence="7">Belongs to the binding-protein-dependent transport system permease family.</text>
</comment>